<dbReference type="SUPFAM" id="SSF54665">
    <property type="entry name" value="CO dehydrogenase molybdoprotein N-domain-like"/>
    <property type="match status" value="1"/>
</dbReference>
<evidence type="ECO:0000259" key="4">
    <source>
        <dbReference type="SMART" id="SM01008"/>
    </source>
</evidence>
<dbReference type="InterPro" id="IPR037165">
    <property type="entry name" value="AldOxase/xan_DH_Mopterin-bd_sf"/>
</dbReference>
<evidence type="ECO:0000256" key="3">
    <source>
        <dbReference type="SAM" id="MobiDB-lite"/>
    </source>
</evidence>
<dbReference type="Pfam" id="PF01315">
    <property type="entry name" value="Ald_Xan_dh_C"/>
    <property type="match status" value="1"/>
</dbReference>
<feature type="region of interest" description="Disordered" evidence="3">
    <location>
        <begin position="748"/>
        <end position="772"/>
    </location>
</feature>
<keyword evidence="2" id="KW-0560">Oxidoreductase</keyword>
<gene>
    <name evidence="5" type="ORF">GCM10009754_74300</name>
</gene>
<dbReference type="InterPro" id="IPR008274">
    <property type="entry name" value="AldOxase/xan_DH_MoCoBD1"/>
</dbReference>
<dbReference type="InterPro" id="IPR036856">
    <property type="entry name" value="Ald_Oxase/Xan_DH_a/b_sf"/>
</dbReference>
<dbReference type="PANTHER" id="PTHR11908">
    <property type="entry name" value="XANTHINE DEHYDROGENASE"/>
    <property type="match status" value="1"/>
</dbReference>
<dbReference type="RefSeq" id="WP_344429762.1">
    <property type="nucleotide sequence ID" value="NZ_BAAANN010000042.1"/>
</dbReference>
<name>A0ABN2SF95_9PSEU</name>
<dbReference type="Gene3D" id="3.90.1170.50">
    <property type="entry name" value="Aldehyde oxidase/xanthine dehydrogenase, a/b hammerhead"/>
    <property type="match status" value="1"/>
</dbReference>
<evidence type="ECO:0000313" key="6">
    <source>
        <dbReference type="Proteomes" id="UP001501116"/>
    </source>
</evidence>
<organism evidence="5 6">
    <name type="scientific">Amycolatopsis minnesotensis</name>
    <dbReference type="NCBI Taxonomy" id="337894"/>
    <lineage>
        <taxon>Bacteria</taxon>
        <taxon>Bacillati</taxon>
        <taxon>Actinomycetota</taxon>
        <taxon>Actinomycetes</taxon>
        <taxon>Pseudonocardiales</taxon>
        <taxon>Pseudonocardiaceae</taxon>
        <taxon>Amycolatopsis</taxon>
    </lineage>
</organism>
<evidence type="ECO:0000256" key="1">
    <source>
        <dbReference type="ARBA" id="ARBA00022505"/>
    </source>
</evidence>
<dbReference type="SMART" id="SM01008">
    <property type="entry name" value="Ald_Xan_dh_C"/>
    <property type="match status" value="1"/>
</dbReference>
<dbReference type="InterPro" id="IPR000674">
    <property type="entry name" value="Ald_Oxase/Xan_DH_a/b"/>
</dbReference>
<sequence>MSTVHMGGGPPRADAMAKVTGAAAYAADRLPERLAHAALVCAPAVGGAILGIDTTEAHAVAGVLHVMTHLENRPALRRVEPESDLTSGRWAHEDLLPLQGPDIHYAGQIVAVVVAETPEEARRAAGLVAVRYGQAGKPSLPGNFEAVLADAIKPNGMFDAEDLVHGDPAAEIAASSQVVDAVYTTPPEVHAAIEPHGCVAGWEGERLTLNTATQWPVGEARAVAQAVGVDDAQVHLVNPVVGGGFGGKAYFRYHVALCALSARVLDRPVKLVLTREQVCYLGEARPATRQHLVLAAGPDGRLRAITHDSFSAVSRVGTGYGESTGDQTPVLYSTRALRVTHRVVPFDMATTCPMRAPGVGPGSFAVESAMDELAVRLGLDPLELRLRCYSEHEQGTGRPFSAKHLRECYDVAARRIGWSSRSPVPAARRRGDWLIGLGMATASFYAIASRARAAVALLADGTAEVRSSANDIGTGSSTVYTQLAAARLGLPMDRMRQAFGDNTAPAGSIAAGQSQAGSVGPAVAEAEERVVARIARLAVEDAASPLAGLAGDQVDLADGRVFARDEPALGEEFATVLARHGLDRVVAEAEFRPPPSGGSHSLQCWGAQFVEVGVRASSGEVRVRRVASAFDFGQVLNTRTARNQLVGGIVFGIGAALLERGDYDPHAGSLVNASLAEYLVATHADVPEIDVTMVNRPDFVANPRLGAKGCGEIGNVGIAAAIANAVFNATGVRVRDLPVRPETILRRIDPAPPARKEEDGRAVSGSRSGSSR</sequence>
<reference evidence="5 6" key="1">
    <citation type="journal article" date="2019" name="Int. J. Syst. Evol. Microbiol.">
        <title>The Global Catalogue of Microorganisms (GCM) 10K type strain sequencing project: providing services to taxonomists for standard genome sequencing and annotation.</title>
        <authorList>
            <consortium name="The Broad Institute Genomics Platform"/>
            <consortium name="The Broad Institute Genome Sequencing Center for Infectious Disease"/>
            <person name="Wu L."/>
            <person name="Ma J."/>
        </authorList>
    </citation>
    <scope>NUCLEOTIDE SEQUENCE [LARGE SCALE GENOMIC DNA]</scope>
    <source>
        <strain evidence="5 6">JCM 14545</strain>
    </source>
</reference>
<dbReference type="InterPro" id="IPR046867">
    <property type="entry name" value="AldOxase/xan_DH_MoCoBD2"/>
</dbReference>
<dbReference type="Pfam" id="PF20256">
    <property type="entry name" value="MoCoBD_2"/>
    <property type="match status" value="1"/>
</dbReference>
<evidence type="ECO:0000256" key="2">
    <source>
        <dbReference type="ARBA" id="ARBA00023002"/>
    </source>
</evidence>
<keyword evidence="6" id="KW-1185">Reference proteome</keyword>
<keyword evidence="1" id="KW-0500">Molybdenum</keyword>
<dbReference type="EMBL" id="BAAANN010000042">
    <property type="protein sequence ID" value="GAA1985736.1"/>
    <property type="molecule type" value="Genomic_DNA"/>
</dbReference>
<dbReference type="Proteomes" id="UP001501116">
    <property type="component" value="Unassembled WGS sequence"/>
</dbReference>
<dbReference type="InterPro" id="IPR016208">
    <property type="entry name" value="Ald_Oxase/xanthine_DH-like"/>
</dbReference>
<dbReference type="SUPFAM" id="SSF56003">
    <property type="entry name" value="Molybdenum cofactor-binding domain"/>
    <property type="match status" value="1"/>
</dbReference>
<evidence type="ECO:0000313" key="5">
    <source>
        <dbReference type="EMBL" id="GAA1985736.1"/>
    </source>
</evidence>
<dbReference type="Pfam" id="PF02738">
    <property type="entry name" value="MoCoBD_1"/>
    <property type="match status" value="1"/>
</dbReference>
<proteinExistence type="predicted"/>
<dbReference type="PANTHER" id="PTHR11908:SF132">
    <property type="entry name" value="ALDEHYDE OXIDASE 1-RELATED"/>
    <property type="match status" value="1"/>
</dbReference>
<accession>A0ABN2SF95</accession>
<protein>
    <submittedName>
        <fullName evidence="5">Xanthine dehydrogenase family protein molybdopterin-binding subunit</fullName>
    </submittedName>
</protein>
<feature type="compositionally biased region" description="Basic and acidic residues" evidence="3">
    <location>
        <begin position="748"/>
        <end position="761"/>
    </location>
</feature>
<comment type="caution">
    <text evidence="5">The sequence shown here is derived from an EMBL/GenBank/DDBJ whole genome shotgun (WGS) entry which is preliminary data.</text>
</comment>
<dbReference type="Gene3D" id="3.30.365.10">
    <property type="entry name" value="Aldehyde oxidase/xanthine dehydrogenase, molybdopterin binding domain"/>
    <property type="match status" value="4"/>
</dbReference>
<feature type="domain" description="Aldehyde oxidase/xanthine dehydrogenase a/b hammerhead" evidence="4">
    <location>
        <begin position="20"/>
        <end position="136"/>
    </location>
</feature>